<dbReference type="InterPro" id="IPR051791">
    <property type="entry name" value="Pra-immunoreactive"/>
</dbReference>
<evidence type="ECO:0000313" key="8">
    <source>
        <dbReference type="EMBL" id="BCD96705.1"/>
    </source>
</evidence>
<evidence type="ECO:0000256" key="1">
    <source>
        <dbReference type="ARBA" id="ARBA00004651"/>
    </source>
</evidence>
<evidence type="ECO:0000259" key="7">
    <source>
        <dbReference type="Pfam" id="PF06271"/>
    </source>
</evidence>
<reference evidence="8 9" key="1">
    <citation type="journal article" date="2022" name="IScience">
        <title>An ultrasensitive nanofiber-based assay for enzymatic hydrolysis and deep-sea microbial degradation of cellulose.</title>
        <authorList>
            <person name="Tsudome M."/>
            <person name="Tachioka M."/>
            <person name="Miyazaki M."/>
            <person name="Uchimura K."/>
            <person name="Tsuda M."/>
            <person name="Takaki Y."/>
            <person name="Deguchi S."/>
        </authorList>
    </citation>
    <scope>NUCLEOTIDE SEQUENCE [LARGE SCALE GENOMIC DNA]</scope>
    <source>
        <strain evidence="8 9">GE09</strain>
    </source>
</reference>
<gene>
    <name evidence="8" type="ORF">MARGE09_P0905</name>
</gene>
<dbReference type="GO" id="GO:0005886">
    <property type="term" value="C:plasma membrane"/>
    <property type="evidence" value="ECO:0007669"/>
    <property type="project" value="UniProtKB-SubCell"/>
</dbReference>
<dbReference type="EMBL" id="AP023086">
    <property type="protein sequence ID" value="BCD96705.1"/>
    <property type="molecule type" value="Genomic_DNA"/>
</dbReference>
<evidence type="ECO:0000256" key="3">
    <source>
        <dbReference type="ARBA" id="ARBA00022692"/>
    </source>
</evidence>
<evidence type="ECO:0000256" key="6">
    <source>
        <dbReference type="SAM" id="Phobius"/>
    </source>
</evidence>
<dbReference type="RefSeq" id="WP_236986196.1">
    <property type="nucleotide sequence ID" value="NZ_AP023086.1"/>
</dbReference>
<dbReference type="Pfam" id="PF06271">
    <property type="entry name" value="RDD"/>
    <property type="match status" value="1"/>
</dbReference>
<keyword evidence="4 6" id="KW-1133">Transmembrane helix</keyword>
<protein>
    <recommendedName>
        <fullName evidence="7">RDD domain-containing protein</fullName>
    </recommendedName>
</protein>
<feature type="transmembrane region" description="Helical" evidence="6">
    <location>
        <begin position="115"/>
        <end position="134"/>
    </location>
</feature>
<evidence type="ECO:0000256" key="4">
    <source>
        <dbReference type="ARBA" id="ARBA00022989"/>
    </source>
</evidence>
<accession>A0AAN2BJ68</accession>
<feature type="transmembrane region" description="Helical" evidence="6">
    <location>
        <begin position="20"/>
        <end position="42"/>
    </location>
</feature>
<evidence type="ECO:0000256" key="2">
    <source>
        <dbReference type="ARBA" id="ARBA00022475"/>
    </source>
</evidence>
<dbReference type="AlphaFoldDB" id="A0AAN2BJ68"/>
<proteinExistence type="predicted"/>
<evidence type="ECO:0000256" key="5">
    <source>
        <dbReference type="ARBA" id="ARBA00023136"/>
    </source>
</evidence>
<dbReference type="PANTHER" id="PTHR36115:SF10">
    <property type="entry name" value="RDD DOMAIN-CONTAINING PROTEIN"/>
    <property type="match status" value="1"/>
</dbReference>
<dbReference type="PANTHER" id="PTHR36115">
    <property type="entry name" value="PROLINE-RICH ANTIGEN HOMOLOG-RELATED"/>
    <property type="match status" value="1"/>
</dbReference>
<name>A0AAN2BJ68_9GAMM</name>
<organism evidence="8 9">
    <name type="scientific">Marinagarivorans cellulosilyticus</name>
    <dbReference type="NCBI Taxonomy" id="2721545"/>
    <lineage>
        <taxon>Bacteria</taxon>
        <taxon>Pseudomonadati</taxon>
        <taxon>Pseudomonadota</taxon>
        <taxon>Gammaproteobacteria</taxon>
        <taxon>Cellvibrionales</taxon>
        <taxon>Cellvibrionaceae</taxon>
        <taxon>Marinagarivorans</taxon>
    </lineage>
</organism>
<feature type="transmembrane region" description="Helical" evidence="6">
    <location>
        <begin position="63"/>
        <end position="81"/>
    </location>
</feature>
<keyword evidence="3 6" id="KW-0812">Transmembrane</keyword>
<keyword evidence="2" id="KW-1003">Cell membrane</keyword>
<feature type="domain" description="RDD" evidence="7">
    <location>
        <begin position="6"/>
        <end position="146"/>
    </location>
</feature>
<dbReference type="KEGG" id="marq:MARGE09_P0905"/>
<evidence type="ECO:0000313" key="9">
    <source>
        <dbReference type="Proteomes" id="UP001320119"/>
    </source>
</evidence>
<dbReference type="InterPro" id="IPR010432">
    <property type="entry name" value="RDD"/>
</dbReference>
<keyword evidence="9" id="KW-1185">Reference proteome</keyword>
<comment type="subcellular location">
    <subcellularLocation>
        <location evidence="1">Cell membrane</location>
        <topology evidence="1">Multi-pass membrane protein</topology>
    </subcellularLocation>
</comment>
<sequence length="162" mass="17684">MTPVTTAPLWRRFAALGYDSLILLAISMAYGGLVTGLGAFAGNASAAGPDYQPMFKTGGAGELVLLGWIISLASFYIGFWYRSGQTVGMRAWRLSLVDINNPNQHPTFVRCCQRAAWGILSFALAGIGYWYRFFNNDGQCLHDKLTRTAVVVLPKPSKPSKT</sequence>
<dbReference type="Proteomes" id="UP001320119">
    <property type="component" value="Chromosome"/>
</dbReference>
<keyword evidence="5 6" id="KW-0472">Membrane</keyword>